<accession>A0ABN6SAS0</accession>
<dbReference type="InterPro" id="IPR001387">
    <property type="entry name" value="Cro/C1-type_HTH"/>
</dbReference>
<protein>
    <submittedName>
        <fullName evidence="2">Transcriptional regulator</fullName>
    </submittedName>
</protein>
<dbReference type="Gene3D" id="1.10.260.40">
    <property type="entry name" value="lambda repressor-like DNA-binding domains"/>
    <property type="match status" value="1"/>
</dbReference>
<name>A0ABN6SAS0_9BIFI</name>
<dbReference type="EMBL" id="AP026798">
    <property type="protein sequence ID" value="BDR53174.1"/>
    <property type="molecule type" value="Genomic_DNA"/>
</dbReference>
<dbReference type="CDD" id="cd00093">
    <property type="entry name" value="HTH_XRE"/>
    <property type="match status" value="1"/>
</dbReference>
<evidence type="ECO:0000259" key="1">
    <source>
        <dbReference type="PROSITE" id="PS50943"/>
    </source>
</evidence>
<proteinExistence type="predicted"/>
<evidence type="ECO:0000313" key="2">
    <source>
        <dbReference type="EMBL" id="BDR53174.1"/>
    </source>
</evidence>
<dbReference type="SMART" id="SM00530">
    <property type="entry name" value="HTH_XRE"/>
    <property type="match status" value="1"/>
</dbReference>
<organism evidence="2 3">
    <name type="scientific">Bombiscardovia nodaiensis</name>
    <dbReference type="NCBI Taxonomy" id="2932181"/>
    <lineage>
        <taxon>Bacteria</taxon>
        <taxon>Bacillati</taxon>
        <taxon>Actinomycetota</taxon>
        <taxon>Actinomycetes</taxon>
        <taxon>Bifidobacteriales</taxon>
        <taxon>Bifidobacteriaceae</taxon>
        <taxon>Bombiscardovia</taxon>
    </lineage>
</organism>
<dbReference type="Proteomes" id="UP001321766">
    <property type="component" value="Chromosome"/>
</dbReference>
<dbReference type="PROSITE" id="PS50943">
    <property type="entry name" value="HTH_CROC1"/>
    <property type="match status" value="1"/>
</dbReference>
<sequence length="183" mass="20434">MMDTDMVKGAVMNKVETVLTRSKDTFELNPMANSRDQGARVRDLTPAQRRAVAFAQQQVLRARAAKKAKEERQASLNKMWMQEDGVNANKQEVSRGRESQQVSEEVSLREALGHVLRELRTNDHKTLREVSEKAGVSLGYLSEVERGQKEASSELLSSIADALGLGVPQTLRLVADYLESHQN</sequence>
<reference evidence="2 3" key="1">
    <citation type="journal article" date="2023" name="Microbiol. Spectr.">
        <title>Symbiosis of Carpenter Bees with Uncharacterized Lactic Acid Bacteria Showing NAD Auxotrophy.</title>
        <authorList>
            <person name="Kawasaki S."/>
            <person name="Ozawa K."/>
            <person name="Mori T."/>
            <person name="Yamamoto A."/>
            <person name="Ito M."/>
            <person name="Ohkuma M."/>
            <person name="Sakamoto M."/>
            <person name="Matsutani M."/>
        </authorList>
    </citation>
    <scope>NUCLEOTIDE SEQUENCE [LARGE SCALE GENOMIC DNA]</scope>
    <source>
        <strain evidence="2 3">Kim37-2</strain>
    </source>
</reference>
<dbReference type="Pfam" id="PF01381">
    <property type="entry name" value="HTH_3"/>
    <property type="match status" value="1"/>
</dbReference>
<dbReference type="SUPFAM" id="SSF47413">
    <property type="entry name" value="lambda repressor-like DNA-binding domains"/>
    <property type="match status" value="1"/>
</dbReference>
<gene>
    <name evidence="2" type="ORF">KIM372_10810</name>
</gene>
<feature type="domain" description="HTH cro/C1-type" evidence="1">
    <location>
        <begin position="116"/>
        <end position="171"/>
    </location>
</feature>
<dbReference type="InterPro" id="IPR010982">
    <property type="entry name" value="Lambda_DNA-bd_dom_sf"/>
</dbReference>
<keyword evidence="3" id="KW-1185">Reference proteome</keyword>
<evidence type="ECO:0000313" key="3">
    <source>
        <dbReference type="Proteomes" id="UP001321766"/>
    </source>
</evidence>